<dbReference type="Proteomes" id="UP001499882">
    <property type="component" value="Unassembled WGS sequence"/>
</dbReference>
<evidence type="ECO:0000256" key="1">
    <source>
        <dbReference type="ARBA" id="ARBA00022679"/>
    </source>
</evidence>
<evidence type="ECO:0000313" key="6">
    <source>
        <dbReference type="EMBL" id="GAA4756076.1"/>
    </source>
</evidence>
<evidence type="ECO:0000256" key="4">
    <source>
        <dbReference type="ARBA" id="ARBA00022840"/>
    </source>
</evidence>
<dbReference type="NCBIfam" id="NF047744">
    <property type="entry name" value="CG0192_rel"/>
    <property type="match status" value="1"/>
</dbReference>
<protein>
    <recommendedName>
        <fullName evidence="5">Maltokinase N-terminal cap domain-containing protein</fullName>
    </recommendedName>
</protein>
<keyword evidence="7" id="KW-1185">Reference proteome</keyword>
<comment type="caution">
    <text evidence="6">The sequence shown here is derived from an EMBL/GenBank/DDBJ whole genome shotgun (WGS) entry which is preliminary data.</text>
</comment>
<dbReference type="RefSeq" id="WP_345529534.1">
    <property type="nucleotide sequence ID" value="NZ_BAABKN010000032.1"/>
</dbReference>
<keyword evidence="3" id="KW-0418">Kinase</keyword>
<evidence type="ECO:0000313" key="7">
    <source>
        <dbReference type="Proteomes" id="UP001499882"/>
    </source>
</evidence>
<keyword evidence="4" id="KW-0067">ATP-binding</keyword>
<name>A0ABP8ZGD8_9ACTN</name>
<accession>A0ABP8ZGD8</accession>
<dbReference type="Pfam" id="PF18085">
    <property type="entry name" value="Mak_N_cap"/>
    <property type="match status" value="1"/>
</dbReference>
<feature type="domain" description="Maltokinase N-terminal cap" evidence="5">
    <location>
        <begin position="20"/>
        <end position="101"/>
    </location>
</feature>
<evidence type="ECO:0000256" key="3">
    <source>
        <dbReference type="ARBA" id="ARBA00022777"/>
    </source>
</evidence>
<organism evidence="6 7">
    <name type="scientific">Nocardioides endophyticus</name>
    <dbReference type="NCBI Taxonomy" id="1353775"/>
    <lineage>
        <taxon>Bacteria</taxon>
        <taxon>Bacillati</taxon>
        <taxon>Actinomycetota</taxon>
        <taxon>Actinomycetes</taxon>
        <taxon>Propionibacteriales</taxon>
        <taxon>Nocardioidaceae</taxon>
        <taxon>Nocardioides</taxon>
    </lineage>
</organism>
<reference evidence="7" key="1">
    <citation type="journal article" date="2019" name="Int. J. Syst. Evol. Microbiol.">
        <title>The Global Catalogue of Microorganisms (GCM) 10K type strain sequencing project: providing services to taxonomists for standard genome sequencing and annotation.</title>
        <authorList>
            <consortium name="The Broad Institute Genomics Platform"/>
            <consortium name="The Broad Institute Genome Sequencing Center for Infectious Disease"/>
            <person name="Wu L."/>
            <person name="Ma J."/>
        </authorList>
    </citation>
    <scope>NUCLEOTIDE SEQUENCE [LARGE SCALE GENOMIC DNA]</scope>
    <source>
        <strain evidence="7">JCM 18532</strain>
    </source>
</reference>
<dbReference type="InterPro" id="IPR040999">
    <property type="entry name" value="Mak_N_cap"/>
</dbReference>
<evidence type="ECO:0000259" key="5">
    <source>
        <dbReference type="Pfam" id="PF18085"/>
    </source>
</evidence>
<keyword evidence="2" id="KW-0547">Nucleotide-binding</keyword>
<gene>
    <name evidence="6" type="ORF">GCM10023350_47000</name>
</gene>
<keyword evidence="1" id="KW-0808">Transferase</keyword>
<dbReference type="EMBL" id="BAABKN010000032">
    <property type="protein sequence ID" value="GAA4756076.1"/>
    <property type="molecule type" value="Genomic_DNA"/>
</dbReference>
<proteinExistence type="predicted"/>
<sequence>MALLHHASLVPSKPELLAAWLPSRPWAADLPGLKPFGSYRLDDPDGEVGMEGILLRSTAGDVLHVPLTYRATPLVGAEDFLIGTIEHSVLGTRWVYDATGDPVWRATLATTVLTGGSGAEEFFEVDGKRETREPSVAVAGSGAVGAEVPADTEIVVVRRVGEQIEADAVLTGAWDGGSGVLAGVRVVG</sequence>
<evidence type="ECO:0000256" key="2">
    <source>
        <dbReference type="ARBA" id="ARBA00022741"/>
    </source>
</evidence>